<evidence type="ECO:0000313" key="2">
    <source>
        <dbReference type="EMBL" id="VVC25341.1"/>
    </source>
</evidence>
<sequence>MSAAAVTVTDDATRPGYKTDVEALVFDFGSESFRVGYARDELPRVNVPSWVGVSRDGVPDTGPLERGAGRANRITGAASSAAKYYVDVTTLCVPRPDTEVYSCMKDGLIENWDLFEQILDYCYSKCLLMNSDLHPVLFSESPLNTRSKREALIELMFEKYNVPAIYFCKNVVLAAYSSGRSSAIVLDSGATHTTAVAIHNGYVLPNTLVSTPFGGDFITKQCSQFLANSNIQIIPYYMIRSKQRVQDKEQPIWTCKNVLPKVSYSWHNYMCRSVVQDFQQSVLKVLEIPNDERITNFPQPNYEFPNGYNQTFGNERFKIPELLFNPHQKMGGATVSIGQIIISSLGKCDKDLRPYLCNNIVVTGGNSLIQGFPERLNYDVSVLAPANTKLKVIAPSSSTKRRFAAWHGGSILGSVDVFHDKWISRQEYNIQGRSLVDKLRYL</sequence>
<dbReference type="PRINTS" id="PR00190">
    <property type="entry name" value="ACTIN"/>
</dbReference>
<dbReference type="InterPro" id="IPR043129">
    <property type="entry name" value="ATPase_NBD"/>
</dbReference>
<dbReference type="Gene3D" id="3.90.640.10">
    <property type="entry name" value="Actin, Chain A, domain 4"/>
    <property type="match status" value="1"/>
</dbReference>
<gene>
    <name evidence="2" type="ORF">CINCED_3A023391</name>
</gene>
<dbReference type="SUPFAM" id="SSF53067">
    <property type="entry name" value="Actin-like ATPase domain"/>
    <property type="match status" value="2"/>
</dbReference>
<evidence type="ECO:0000313" key="3">
    <source>
        <dbReference type="Proteomes" id="UP000325440"/>
    </source>
</evidence>
<dbReference type="SMART" id="SM00268">
    <property type="entry name" value="ACTIN"/>
    <property type="match status" value="1"/>
</dbReference>
<dbReference type="EMBL" id="CABPRJ010000011">
    <property type="protein sequence ID" value="VVC25341.1"/>
    <property type="molecule type" value="Genomic_DNA"/>
</dbReference>
<protein>
    <submittedName>
        <fullName evidence="2">Actin family</fullName>
    </submittedName>
</protein>
<dbReference type="AlphaFoldDB" id="A0A5E4M235"/>
<proteinExistence type="inferred from homology"/>
<accession>A0A5E4M235</accession>
<dbReference type="PANTHER" id="PTHR11937">
    <property type="entry name" value="ACTIN"/>
    <property type="match status" value="1"/>
</dbReference>
<dbReference type="Gene3D" id="2.30.36.70">
    <property type="entry name" value="Actin, Chain A, domain 2"/>
    <property type="match status" value="1"/>
</dbReference>
<organism evidence="2 3">
    <name type="scientific">Cinara cedri</name>
    <dbReference type="NCBI Taxonomy" id="506608"/>
    <lineage>
        <taxon>Eukaryota</taxon>
        <taxon>Metazoa</taxon>
        <taxon>Ecdysozoa</taxon>
        <taxon>Arthropoda</taxon>
        <taxon>Hexapoda</taxon>
        <taxon>Insecta</taxon>
        <taxon>Pterygota</taxon>
        <taxon>Neoptera</taxon>
        <taxon>Paraneoptera</taxon>
        <taxon>Hemiptera</taxon>
        <taxon>Sternorrhyncha</taxon>
        <taxon>Aphidomorpha</taxon>
        <taxon>Aphidoidea</taxon>
        <taxon>Aphididae</taxon>
        <taxon>Lachninae</taxon>
        <taxon>Cinara</taxon>
    </lineage>
</organism>
<reference evidence="2 3" key="1">
    <citation type="submission" date="2019-08" db="EMBL/GenBank/DDBJ databases">
        <authorList>
            <person name="Alioto T."/>
            <person name="Alioto T."/>
            <person name="Gomez Garrido J."/>
        </authorList>
    </citation>
    <scope>NUCLEOTIDE SEQUENCE [LARGE SCALE GENOMIC DNA]</scope>
</reference>
<dbReference type="OrthoDB" id="5132116at2759"/>
<dbReference type="Gene3D" id="3.30.420.40">
    <property type="match status" value="2"/>
</dbReference>
<name>A0A5E4M235_9HEMI</name>
<dbReference type="FunFam" id="3.90.640.10:FF:000043">
    <property type="entry name" value="AGAP008687-PA-like protein"/>
    <property type="match status" value="1"/>
</dbReference>
<comment type="similarity">
    <text evidence="1">Belongs to the actin family.</text>
</comment>
<evidence type="ECO:0000256" key="1">
    <source>
        <dbReference type="RuleBase" id="RU000487"/>
    </source>
</evidence>
<dbReference type="Proteomes" id="UP000325440">
    <property type="component" value="Unassembled WGS sequence"/>
</dbReference>
<dbReference type="CDD" id="cd13395">
    <property type="entry name" value="ASKHA_NBD_Arp4_ACTL6-like"/>
    <property type="match status" value="1"/>
</dbReference>
<dbReference type="Pfam" id="PF00022">
    <property type="entry name" value="Actin"/>
    <property type="match status" value="1"/>
</dbReference>
<dbReference type="InterPro" id="IPR004000">
    <property type="entry name" value="Actin"/>
</dbReference>
<keyword evidence="3" id="KW-1185">Reference proteome</keyword>